<proteinExistence type="inferred from homology"/>
<dbReference type="AlphaFoldDB" id="A0A9P7GM23"/>
<sequence length="330" mass="36112">VDSSFALNAPTFSPSHFTLSLTLYTMTSTSANLSLDVTLDQVIRYLVSPLRIRMAHAPVTINLLELCLRANLHAYYGPTWDVKDPLRNAGRRCLTLSPFHLPPGPIRKASDSAGVQWSDWIAALGNQEFDLLADPGVVSIHRGPKNMRHAQPITIWRNGVFQCEQPLVKAQSKTLAQQLLEEDQGEYDQLFSLISDQINAPTWTPLYDTFPIPVRSYSPLPALYEHSRSSSRSSNSSSTFSSCAPSSRTSSTTSSAPASAKPKQSRRERARQANIFVDKSKREVTPYDGGKTTVLTGGVMLGGARLHARKPAKATRPTSAAAASWRSTSA</sequence>
<gene>
    <name evidence="4" type="ORF">H0H81_005554</name>
</gene>
<dbReference type="Gene3D" id="3.90.640.90">
    <property type="entry name" value="Anti-proliferative protein, N-terminal domain"/>
    <property type="match status" value="1"/>
</dbReference>
<feature type="compositionally biased region" description="Low complexity" evidence="2">
    <location>
        <begin position="289"/>
        <end position="298"/>
    </location>
</feature>
<evidence type="ECO:0000256" key="1">
    <source>
        <dbReference type="ARBA" id="ARBA00007989"/>
    </source>
</evidence>
<evidence type="ECO:0000313" key="5">
    <source>
        <dbReference type="Proteomes" id="UP000717328"/>
    </source>
</evidence>
<reference evidence="4" key="1">
    <citation type="submission" date="2021-02" db="EMBL/GenBank/DDBJ databases">
        <authorList>
            <person name="Nieuwenhuis M."/>
            <person name="Van De Peppel L.J.J."/>
        </authorList>
    </citation>
    <scope>NUCLEOTIDE SEQUENCE</scope>
    <source>
        <strain evidence="4">D49</strain>
    </source>
</reference>
<reference evidence="4" key="2">
    <citation type="submission" date="2021-10" db="EMBL/GenBank/DDBJ databases">
        <title>Phylogenomics reveals ancestral predisposition of the termite-cultivated fungus Termitomyces towards a domesticated lifestyle.</title>
        <authorList>
            <person name="Auxier B."/>
            <person name="Grum-Grzhimaylo A."/>
            <person name="Cardenas M.E."/>
            <person name="Lodge J.D."/>
            <person name="Laessoe T."/>
            <person name="Pedersen O."/>
            <person name="Smith M.E."/>
            <person name="Kuyper T.W."/>
            <person name="Franco-Molano E.A."/>
            <person name="Baroni T.J."/>
            <person name="Aanen D.K."/>
        </authorList>
    </citation>
    <scope>NUCLEOTIDE SEQUENCE</scope>
    <source>
        <strain evidence="4">D49</strain>
    </source>
</reference>
<dbReference type="EMBL" id="JABCKI010000141">
    <property type="protein sequence ID" value="KAG5652294.1"/>
    <property type="molecule type" value="Genomic_DNA"/>
</dbReference>
<accession>A0A9P7GM23</accession>
<keyword evidence="5" id="KW-1185">Reference proteome</keyword>
<organism evidence="4 5">
    <name type="scientific">Sphagnurus paluster</name>
    <dbReference type="NCBI Taxonomy" id="117069"/>
    <lineage>
        <taxon>Eukaryota</taxon>
        <taxon>Fungi</taxon>
        <taxon>Dikarya</taxon>
        <taxon>Basidiomycota</taxon>
        <taxon>Agaricomycotina</taxon>
        <taxon>Agaricomycetes</taxon>
        <taxon>Agaricomycetidae</taxon>
        <taxon>Agaricales</taxon>
        <taxon>Tricholomatineae</taxon>
        <taxon>Lyophyllaceae</taxon>
        <taxon>Sphagnurus</taxon>
    </lineage>
</organism>
<feature type="compositionally biased region" description="Low complexity" evidence="2">
    <location>
        <begin position="230"/>
        <end position="260"/>
    </location>
</feature>
<dbReference type="Pfam" id="PF07742">
    <property type="entry name" value="BTG"/>
    <property type="match status" value="1"/>
</dbReference>
<evidence type="ECO:0000313" key="4">
    <source>
        <dbReference type="EMBL" id="KAG5652294.1"/>
    </source>
</evidence>
<feature type="domain" description="Anti-proliferative protein" evidence="3">
    <location>
        <begin position="41"/>
        <end position="145"/>
    </location>
</feature>
<feature type="compositionally biased region" description="Low complexity" evidence="2">
    <location>
        <begin position="314"/>
        <end position="330"/>
    </location>
</feature>
<comment type="similarity">
    <text evidence="1">Belongs to the BTG family.</text>
</comment>
<name>A0A9P7GM23_9AGAR</name>
<feature type="region of interest" description="Disordered" evidence="2">
    <location>
        <begin position="226"/>
        <end position="330"/>
    </location>
</feature>
<dbReference type="InterPro" id="IPR002087">
    <property type="entry name" value="Anti_prolifrtn"/>
</dbReference>
<evidence type="ECO:0000256" key="2">
    <source>
        <dbReference type="SAM" id="MobiDB-lite"/>
    </source>
</evidence>
<dbReference type="InterPro" id="IPR036054">
    <property type="entry name" value="BTG-like_sf"/>
</dbReference>
<protein>
    <recommendedName>
        <fullName evidence="3">Anti-proliferative protein domain-containing protein</fullName>
    </recommendedName>
</protein>
<dbReference type="OrthoDB" id="19928at2759"/>
<comment type="caution">
    <text evidence="4">The sequence shown here is derived from an EMBL/GenBank/DDBJ whole genome shotgun (WGS) entry which is preliminary data.</text>
</comment>
<feature type="non-terminal residue" evidence="4">
    <location>
        <position position="1"/>
    </location>
</feature>
<dbReference type="SUPFAM" id="SSF160696">
    <property type="entry name" value="BTG domain-like"/>
    <property type="match status" value="1"/>
</dbReference>
<evidence type="ECO:0000259" key="3">
    <source>
        <dbReference type="Pfam" id="PF07742"/>
    </source>
</evidence>
<dbReference type="Proteomes" id="UP000717328">
    <property type="component" value="Unassembled WGS sequence"/>
</dbReference>